<evidence type="ECO:0000256" key="2">
    <source>
        <dbReference type="ARBA" id="ARBA00010333"/>
    </source>
</evidence>
<evidence type="ECO:0000313" key="12">
    <source>
        <dbReference type="EMBL" id="NMP27147.1"/>
    </source>
</evidence>
<comment type="subunit">
    <text evidence="7">The complex is composed of two ATP-binding proteins (ArtP), two transmembrane proteins (ArtM and ArtQ) and two solute-binding proteins (ArtJ and ArtI).</text>
</comment>
<dbReference type="GO" id="GO:0006865">
    <property type="term" value="P:amino acid transport"/>
    <property type="evidence" value="ECO:0007669"/>
    <property type="project" value="UniProtKB-KW"/>
</dbReference>
<dbReference type="Proteomes" id="UP000585363">
    <property type="component" value="Unassembled WGS sequence"/>
</dbReference>
<keyword evidence="3" id="KW-0813">Transport</keyword>
<evidence type="ECO:0000256" key="3">
    <source>
        <dbReference type="ARBA" id="ARBA00022448"/>
    </source>
</evidence>
<keyword evidence="13" id="KW-1185">Reference proteome</keyword>
<feature type="signal peptide" evidence="9">
    <location>
        <begin position="1"/>
        <end position="19"/>
    </location>
</feature>
<evidence type="ECO:0000256" key="7">
    <source>
        <dbReference type="ARBA" id="ARBA00063465"/>
    </source>
</evidence>
<dbReference type="InterPro" id="IPR001320">
    <property type="entry name" value="Iontro_rcpt_C"/>
</dbReference>
<evidence type="ECO:0000259" key="10">
    <source>
        <dbReference type="SMART" id="SM00062"/>
    </source>
</evidence>
<evidence type="ECO:0000256" key="5">
    <source>
        <dbReference type="ARBA" id="ARBA00022764"/>
    </source>
</evidence>
<evidence type="ECO:0000256" key="9">
    <source>
        <dbReference type="SAM" id="SignalP"/>
    </source>
</evidence>
<comment type="caution">
    <text evidence="12">The sequence shown here is derived from an EMBL/GenBank/DDBJ whole genome shotgun (WGS) entry which is preliminary data.</text>
</comment>
<keyword evidence="4 9" id="KW-0732">Signal</keyword>
<dbReference type="SMART" id="SM00062">
    <property type="entry name" value="PBPb"/>
    <property type="match status" value="1"/>
</dbReference>
<evidence type="ECO:0000256" key="6">
    <source>
        <dbReference type="ARBA" id="ARBA00022970"/>
    </source>
</evidence>
<dbReference type="GO" id="GO:0030288">
    <property type="term" value="C:outer membrane-bounded periplasmic space"/>
    <property type="evidence" value="ECO:0007669"/>
    <property type="project" value="InterPro"/>
</dbReference>
<feature type="domain" description="Ionotropic glutamate receptor C-terminal" evidence="11">
    <location>
        <begin position="22"/>
        <end position="243"/>
    </location>
</feature>
<dbReference type="NCBIfam" id="TIGR01096">
    <property type="entry name" value="3A0103s03R"/>
    <property type="match status" value="1"/>
</dbReference>
<reference evidence="12 13" key="1">
    <citation type="submission" date="2020-01" db="EMBL/GenBank/DDBJ databases">
        <authorList>
            <person name="Lee S.D."/>
        </authorList>
    </citation>
    <scope>NUCLEOTIDE SEQUENCE [LARGE SCALE GENOMIC DNA]</scope>
    <source>
        <strain evidence="12 13">SAP-1</strain>
    </source>
</reference>
<accession>A0A848MG14</accession>
<dbReference type="PANTHER" id="PTHR35936">
    <property type="entry name" value="MEMBRANE-BOUND LYTIC MUREIN TRANSGLYCOSYLASE F"/>
    <property type="match status" value="1"/>
</dbReference>
<keyword evidence="6" id="KW-0029">Amino-acid transport</keyword>
<dbReference type="PANTHER" id="PTHR35936:SF20">
    <property type="entry name" value="ABC TRANSPORTER ARGININE-BINDING PROTEIN 2-RELATED"/>
    <property type="match status" value="1"/>
</dbReference>
<dbReference type="InterPro" id="IPR018313">
    <property type="entry name" value="SBP_3_CS"/>
</dbReference>
<keyword evidence="5" id="KW-0574">Periplasm</keyword>
<dbReference type="Gene3D" id="3.40.190.10">
    <property type="entry name" value="Periplasmic binding protein-like II"/>
    <property type="match status" value="2"/>
</dbReference>
<reference evidence="12 13" key="2">
    <citation type="submission" date="2020-06" db="EMBL/GenBank/DDBJ databases">
        <title>Polyphasic characterization of a Rahnella strain isolated from tree sap.</title>
        <authorList>
            <person name="Kim I.S."/>
        </authorList>
    </citation>
    <scope>NUCLEOTIDE SEQUENCE [LARGE SCALE GENOMIC DNA]</scope>
    <source>
        <strain evidence="12 13">SAP-1</strain>
    </source>
</reference>
<evidence type="ECO:0000256" key="4">
    <source>
        <dbReference type="ARBA" id="ARBA00022729"/>
    </source>
</evidence>
<protein>
    <submittedName>
        <fullName evidence="12">Arginine ABC transporter substrate-binding protein</fullName>
    </submittedName>
</protein>
<feature type="chain" id="PRO_5032674054" evidence="9">
    <location>
        <begin position="20"/>
        <end position="243"/>
    </location>
</feature>
<comment type="similarity">
    <text evidence="2 8">Belongs to the bacterial solute-binding protein 3 family.</text>
</comment>
<proteinExistence type="inferred from homology"/>
<dbReference type="RefSeq" id="WP_169402834.1">
    <property type="nucleotide sequence ID" value="NZ_JAADJU010000004.1"/>
</dbReference>
<dbReference type="GO" id="GO:0015276">
    <property type="term" value="F:ligand-gated monoatomic ion channel activity"/>
    <property type="evidence" value="ECO:0007669"/>
    <property type="project" value="InterPro"/>
</dbReference>
<dbReference type="Pfam" id="PF00497">
    <property type="entry name" value="SBP_bac_3"/>
    <property type="match status" value="1"/>
</dbReference>
<organism evidence="12 13">
    <name type="scientific">Rouxiella aceris</name>
    <dbReference type="NCBI Taxonomy" id="2703884"/>
    <lineage>
        <taxon>Bacteria</taxon>
        <taxon>Pseudomonadati</taxon>
        <taxon>Pseudomonadota</taxon>
        <taxon>Gammaproteobacteria</taxon>
        <taxon>Enterobacterales</taxon>
        <taxon>Yersiniaceae</taxon>
        <taxon>Rouxiella</taxon>
    </lineage>
</organism>
<dbReference type="SUPFAM" id="SSF53850">
    <property type="entry name" value="Periplasmic binding protein-like II"/>
    <property type="match status" value="1"/>
</dbReference>
<dbReference type="CDD" id="cd13700">
    <property type="entry name" value="PBP2_Arg_STM4351"/>
    <property type="match status" value="1"/>
</dbReference>
<gene>
    <name evidence="12" type="ORF">GW590_09755</name>
</gene>
<dbReference type="FunFam" id="3.40.190.10:FF:000014">
    <property type="entry name" value="Arginine ABC transporter substrate-binding protein"/>
    <property type="match status" value="1"/>
</dbReference>
<dbReference type="GO" id="GO:0016020">
    <property type="term" value="C:membrane"/>
    <property type="evidence" value="ECO:0007669"/>
    <property type="project" value="InterPro"/>
</dbReference>
<comment type="subcellular location">
    <subcellularLocation>
        <location evidence="1">Periplasm</location>
    </subcellularLocation>
</comment>
<dbReference type="PROSITE" id="PS01039">
    <property type="entry name" value="SBP_BACTERIAL_3"/>
    <property type="match status" value="1"/>
</dbReference>
<feature type="domain" description="Solute-binding protein family 3/N-terminal" evidence="10">
    <location>
        <begin position="22"/>
        <end position="241"/>
    </location>
</feature>
<dbReference type="SMART" id="SM00079">
    <property type="entry name" value="PBPe"/>
    <property type="match status" value="1"/>
</dbReference>
<evidence type="ECO:0000313" key="13">
    <source>
        <dbReference type="Proteomes" id="UP000585363"/>
    </source>
</evidence>
<dbReference type="InterPro" id="IPR005768">
    <property type="entry name" value="Lys_Arg_Orn-bd"/>
</dbReference>
<sequence length="243" mass="26803">MKKLLIAAVLAGVSLSAGAAETIRFATEASYPPFEFVDASNKIQGFDIDLANAMCKEMQATCTFTNQAFDSLIPSLKFRRFDAVISGMDITADRLKQVSFTNAYYDNSAIFIAQKGKFTDIASLKGKRVGMQNGTTHQKYLMEKHPEITAVPYDSYQNAVLDLKNGRLDAVFGDTAVVNEWLKQNKNLAAVGDKITDQSYFGTGLGVAVRQDNSALLGKMNDALAKVRQDGTYKTLYTKWFQQ</sequence>
<evidence type="ECO:0000256" key="8">
    <source>
        <dbReference type="RuleBase" id="RU003744"/>
    </source>
</evidence>
<name>A0A848MG14_9GAMM</name>
<dbReference type="AlphaFoldDB" id="A0A848MG14"/>
<dbReference type="EMBL" id="JAADJU010000004">
    <property type="protein sequence ID" value="NMP27147.1"/>
    <property type="molecule type" value="Genomic_DNA"/>
</dbReference>
<evidence type="ECO:0000259" key="11">
    <source>
        <dbReference type="SMART" id="SM00079"/>
    </source>
</evidence>
<evidence type="ECO:0000256" key="1">
    <source>
        <dbReference type="ARBA" id="ARBA00004418"/>
    </source>
</evidence>
<dbReference type="InterPro" id="IPR001638">
    <property type="entry name" value="Solute-binding_3/MltF_N"/>
</dbReference>
<dbReference type="NCBIfam" id="NF011583">
    <property type="entry name" value="PRK15007.1"/>
    <property type="match status" value="1"/>
</dbReference>